<dbReference type="RefSeq" id="WP_274202263.1">
    <property type="nucleotide sequence ID" value="NZ_JAQZAO010000009.1"/>
</dbReference>
<feature type="region of interest" description="Disordered" evidence="1">
    <location>
        <begin position="1"/>
        <end position="23"/>
    </location>
</feature>
<accession>A0ABT5SY02</accession>
<organism evidence="3 4">
    <name type="scientific">Actinomycetospora lemnae</name>
    <dbReference type="NCBI Taxonomy" id="3019891"/>
    <lineage>
        <taxon>Bacteria</taxon>
        <taxon>Bacillati</taxon>
        <taxon>Actinomycetota</taxon>
        <taxon>Actinomycetes</taxon>
        <taxon>Pseudonocardiales</taxon>
        <taxon>Pseudonocardiaceae</taxon>
        <taxon>Actinomycetospora</taxon>
    </lineage>
</organism>
<feature type="domain" description="Rhodanese" evidence="2">
    <location>
        <begin position="27"/>
        <end position="133"/>
    </location>
</feature>
<dbReference type="PROSITE" id="PS50206">
    <property type="entry name" value="RHODANESE_3"/>
    <property type="match status" value="1"/>
</dbReference>
<feature type="compositionally biased region" description="Low complexity" evidence="1">
    <location>
        <begin position="1"/>
        <end position="17"/>
    </location>
</feature>
<dbReference type="InterPro" id="IPR036873">
    <property type="entry name" value="Rhodanese-like_dom_sf"/>
</dbReference>
<evidence type="ECO:0000313" key="3">
    <source>
        <dbReference type="EMBL" id="MDD7967737.1"/>
    </source>
</evidence>
<dbReference type="InterPro" id="IPR021309">
    <property type="entry name" value="YgaP-like_TM"/>
</dbReference>
<dbReference type="Gene3D" id="3.40.250.10">
    <property type="entry name" value="Rhodanese-like domain"/>
    <property type="match status" value="1"/>
</dbReference>
<evidence type="ECO:0000259" key="2">
    <source>
        <dbReference type="PROSITE" id="PS50206"/>
    </source>
</evidence>
<comment type="caution">
    <text evidence="3">The sequence shown here is derived from an EMBL/GenBank/DDBJ whole genome shotgun (WGS) entry which is preliminary data.</text>
</comment>
<dbReference type="Pfam" id="PF11127">
    <property type="entry name" value="YgaP-like_TM"/>
    <property type="match status" value="1"/>
</dbReference>
<evidence type="ECO:0000256" key="1">
    <source>
        <dbReference type="SAM" id="MobiDB-lite"/>
    </source>
</evidence>
<reference evidence="3 4" key="1">
    <citation type="submission" date="2023-02" db="EMBL/GenBank/DDBJ databases">
        <title>Genome sequencing required for Actinomycetospora new species description.</title>
        <authorList>
            <person name="Saimee Y."/>
            <person name="Duangmal K."/>
        </authorList>
    </citation>
    <scope>NUCLEOTIDE SEQUENCE [LARGE SCALE GENOMIC DNA]</scope>
    <source>
        <strain evidence="3 4">DW7H6</strain>
    </source>
</reference>
<sequence length="224" mass="23692">MAASATPETLTAPTLTTWMRPDSGAERSAAPLVVDVRSAAEYEALHIRGSYHVPLPILSEHTEQLVRQLGTPRPSGTPDEGTPDGGAPVVLVCQSGVRAEQARRRLVAAGFDDARVLDGGVLAYTAAGGEVVRGRRTWALERQVRLVAGSLVLVGLGAGRYLSPRARLLTTGVGAGLTFSALSDTCAMGRLLSRLPFNQATPEPTATESLTQLDDVSTSRPRRR</sequence>
<dbReference type="EMBL" id="JAQZAO010000009">
    <property type="protein sequence ID" value="MDD7967737.1"/>
    <property type="molecule type" value="Genomic_DNA"/>
</dbReference>
<protein>
    <submittedName>
        <fullName evidence="3">Rhodanese-like domain-containing protein</fullName>
    </submittedName>
</protein>
<dbReference type="Proteomes" id="UP001300763">
    <property type="component" value="Unassembled WGS sequence"/>
</dbReference>
<dbReference type="PANTHER" id="PTHR44086:SF10">
    <property type="entry name" value="THIOSULFATE SULFURTRANSFERASE_RHODANESE-LIKE DOMAIN-CONTAINING PROTEIN 3"/>
    <property type="match status" value="1"/>
</dbReference>
<dbReference type="Gene3D" id="6.10.140.1340">
    <property type="match status" value="1"/>
</dbReference>
<dbReference type="CDD" id="cd00158">
    <property type="entry name" value="RHOD"/>
    <property type="match status" value="1"/>
</dbReference>
<dbReference type="SUPFAM" id="SSF52821">
    <property type="entry name" value="Rhodanese/Cell cycle control phosphatase"/>
    <property type="match status" value="1"/>
</dbReference>
<feature type="region of interest" description="Disordered" evidence="1">
    <location>
        <begin position="200"/>
        <end position="224"/>
    </location>
</feature>
<dbReference type="SMART" id="SM00450">
    <property type="entry name" value="RHOD"/>
    <property type="match status" value="1"/>
</dbReference>
<keyword evidence="4" id="KW-1185">Reference proteome</keyword>
<evidence type="ECO:0000313" key="4">
    <source>
        <dbReference type="Proteomes" id="UP001300763"/>
    </source>
</evidence>
<dbReference type="InterPro" id="IPR001763">
    <property type="entry name" value="Rhodanese-like_dom"/>
</dbReference>
<dbReference type="PANTHER" id="PTHR44086">
    <property type="entry name" value="THIOSULFATE SULFURTRANSFERASE RDL2, MITOCHONDRIAL-RELATED"/>
    <property type="match status" value="1"/>
</dbReference>
<gene>
    <name evidence="3" type="ORF">PGB27_20545</name>
</gene>
<proteinExistence type="predicted"/>
<name>A0ABT5SY02_9PSEU</name>
<dbReference type="Pfam" id="PF00581">
    <property type="entry name" value="Rhodanese"/>
    <property type="match status" value="1"/>
</dbReference>